<accession>A0A9E4NI20</accession>
<gene>
    <name evidence="1" type="ORF">JAY77_03745</name>
</gene>
<sequence>MTTTDNHKTTITYLDEKKAFKRITHFYEDCSLKGTTHFDEILFMGGMILIRGITLYKEISLYKGVPLKGKTLIREIVIENGKIFLKGTTYINDGTPKEGTTLIRLSDFKKVYPLDEVDLLRCLI</sequence>
<reference evidence="1" key="1">
    <citation type="journal article" date="2021" name="Proc. Natl. Acad. Sci. U.S.A.">
        <title>Global biogeography of chemosynthetic symbionts reveals both localized and globally distributed symbiont groups. .</title>
        <authorList>
            <person name="Osvatic J.T."/>
            <person name="Wilkins L.G.E."/>
            <person name="Leibrecht L."/>
            <person name="Leray M."/>
            <person name="Zauner S."/>
            <person name="Polzin J."/>
            <person name="Camacho Y."/>
            <person name="Gros O."/>
            <person name="van Gils J.A."/>
            <person name="Eisen J.A."/>
            <person name="Petersen J.M."/>
            <person name="Yuen B."/>
        </authorList>
    </citation>
    <scope>NUCLEOTIDE SEQUENCE</scope>
    <source>
        <strain evidence="1">MAGclacostrist055</strain>
    </source>
</reference>
<evidence type="ECO:0000313" key="2">
    <source>
        <dbReference type="Proteomes" id="UP000886674"/>
    </source>
</evidence>
<dbReference type="AlphaFoldDB" id="A0A9E4NI20"/>
<dbReference type="Proteomes" id="UP000886674">
    <property type="component" value="Unassembled WGS sequence"/>
</dbReference>
<protein>
    <submittedName>
        <fullName evidence="1">Uncharacterized protein</fullName>
    </submittedName>
</protein>
<name>A0A9E4NI20_9GAMM</name>
<organism evidence="1 2">
    <name type="scientific">Candidatus Thiodiazotropha taylori</name>
    <dbReference type="NCBI Taxonomy" id="2792791"/>
    <lineage>
        <taxon>Bacteria</taxon>
        <taxon>Pseudomonadati</taxon>
        <taxon>Pseudomonadota</taxon>
        <taxon>Gammaproteobacteria</taxon>
        <taxon>Chromatiales</taxon>
        <taxon>Sedimenticolaceae</taxon>
        <taxon>Candidatus Thiodiazotropha</taxon>
    </lineage>
</organism>
<proteinExistence type="predicted"/>
<evidence type="ECO:0000313" key="1">
    <source>
        <dbReference type="EMBL" id="MCG7977249.1"/>
    </source>
</evidence>
<comment type="caution">
    <text evidence="1">The sequence shown here is derived from an EMBL/GenBank/DDBJ whole genome shotgun (WGS) entry which is preliminary data.</text>
</comment>
<dbReference type="EMBL" id="JAEPCR010000011">
    <property type="protein sequence ID" value="MCG7977249.1"/>
    <property type="molecule type" value="Genomic_DNA"/>
</dbReference>